<dbReference type="Proteomes" id="UP000887575">
    <property type="component" value="Unassembled WGS sequence"/>
</dbReference>
<organism evidence="2 3">
    <name type="scientific">Mesorhabditis belari</name>
    <dbReference type="NCBI Taxonomy" id="2138241"/>
    <lineage>
        <taxon>Eukaryota</taxon>
        <taxon>Metazoa</taxon>
        <taxon>Ecdysozoa</taxon>
        <taxon>Nematoda</taxon>
        <taxon>Chromadorea</taxon>
        <taxon>Rhabditida</taxon>
        <taxon>Rhabditina</taxon>
        <taxon>Rhabditomorpha</taxon>
        <taxon>Rhabditoidea</taxon>
        <taxon>Rhabditidae</taxon>
        <taxon>Mesorhabditinae</taxon>
        <taxon>Mesorhabditis</taxon>
    </lineage>
</organism>
<name>A0AAF3FCY2_9BILA</name>
<evidence type="ECO:0000313" key="2">
    <source>
        <dbReference type="Proteomes" id="UP000887575"/>
    </source>
</evidence>
<feature type="transmembrane region" description="Helical" evidence="1">
    <location>
        <begin position="80"/>
        <end position="100"/>
    </location>
</feature>
<keyword evidence="1" id="KW-1133">Transmembrane helix</keyword>
<keyword evidence="2" id="KW-1185">Reference proteome</keyword>
<keyword evidence="1" id="KW-0812">Transmembrane</keyword>
<keyword evidence="1" id="KW-0472">Membrane</keyword>
<dbReference type="WBParaSite" id="MBELARI_LOCUS4758.1">
    <property type="protein sequence ID" value="MBELARI_LOCUS4758.1"/>
    <property type="gene ID" value="MBELARI_LOCUS4758"/>
</dbReference>
<evidence type="ECO:0000313" key="3">
    <source>
        <dbReference type="WBParaSite" id="MBELARI_LOCUS4758.1"/>
    </source>
</evidence>
<protein>
    <submittedName>
        <fullName evidence="3">Uncharacterized protein</fullName>
    </submittedName>
</protein>
<sequence>MSVLSQIELYSSLYEKYYVFYPEMRSKRLSELVSWMSSDDDSLDVDITLSHSRSASSALPPSPPPTSRPVTWLGRLQSRLAFCALCVFLLVFVVTVLVLLSSAQRAVSGN</sequence>
<reference evidence="3" key="1">
    <citation type="submission" date="2024-02" db="UniProtKB">
        <authorList>
            <consortium name="WormBaseParasite"/>
        </authorList>
    </citation>
    <scope>IDENTIFICATION</scope>
</reference>
<accession>A0AAF3FCY2</accession>
<proteinExistence type="predicted"/>
<evidence type="ECO:0000256" key="1">
    <source>
        <dbReference type="SAM" id="Phobius"/>
    </source>
</evidence>
<dbReference type="AlphaFoldDB" id="A0AAF3FCY2"/>